<dbReference type="InterPro" id="IPR029787">
    <property type="entry name" value="Nucleotide_cyclase"/>
</dbReference>
<dbReference type="InterPro" id="IPR035919">
    <property type="entry name" value="EAL_sf"/>
</dbReference>
<dbReference type="InterPro" id="IPR052155">
    <property type="entry name" value="Biofilm_reg_signaling"/>
</dbReference>
<dbReference type="InterPro" id="IPR000014">
    <property type="entry name" value="PAS"/>
</dbReference>
<proteinExistence type="predicted"/>
<dbReference type="SUPFAM" id="SSF55781">
    <property type="entry name" value="GAF domain-like"/>
    <property type="match status" value="1"/>
</dbReference>
<dbReference type="EMBL" id="SSOD01000010">
    <property type="protein sequence ID" value="THF60521.1"/>
    <property type="molecule type" value="Genomic_DNA"/>
</dbReference>
<feature type="domain" description="EAL" evidence="2">
    <location>
        <begin position="470"/>
        <end position="724"/>
    </location>
</feature>
<protein>
    <submittedName>
        <fullName evidence="4">EAL domain-containing protein</fullName>
    </submittedName>
</protein>
<dbReference type="NCBIfam" id="TIGR00254">
    <property type="entry name" value="GGDEF"/>
    <property type="match status" value="1"/>
</dbReference>
<dbReference type="Pfam" id="PF00990">
    <property type="entry name" value="GGDEF"/>
    <property type="match status" value="1"/>
</dbReference>
<dbReference type="Gene3D" id="3.20.20.450">
    <property type="entry name" value="EAL domain"/>
    <property type="match status" value="1"/>
</dbReference>
<evidence type="ECO:0000259" key="3">
    <source>
        <dbReference type="PROSITE" id="PS50887"/>
    </source>
</evidence>
<dbReference type="NCBIfam" id="TIGR00229">
    <property type="entry name" value="sensory_box"/>
    <property type="match status" value="1"/>
</dbReference>
<dbReference type="InterPro" id="IPR043128">
    <property type="entry name" value="Rev_trsase/Diguanyl_cyclase"/>
</dbReference>
<dbReference type="InterPro" id="IPR000160">
    <property type="entry name" value="GGDEF_dom"/>
</dbReference>
<evidence type="ECO:0000313" key="4">
    <source>
        <dbReference type="EMBL" id="THF60521.1"/>
    </source>
</evidence>
<keyword evidence="5" id="KW-1185">Reference proteome</keyword>
<evidence type="ECO:0000259" key="2">
    <source>
        <dbReference type="PROSITE" id="PS50883"/>
    </source>
</evidence>
<dbReference type="Pfam" id="PF08448">
    <property type="entry name" value="PAS_4"/>
    <property type="match status" value="1"/>
</dbReference>
<dbReference type="PROSITE" id="PS50887">
    <property type="entry name" value="GGDEF"/>
    <property type="match status" value="1"/>
</dbReference>
<dbReference type="CDD" id="cd01949">
    <property type="entry name" value="GGDEF"/>
    <property type="match status" value="1"/>
</dbReference>
<dbReference type="Proteomes" id="UP000307956">
    <property type="component" value="Unassembled WGS sequence"/>
</dbReference>
<dbReference type="Pfam" id="PF01590">
    <property type="entry name" value="GAF"/>
    <property type="match status" value="1"/>
</dbReference>
<organism evidence="4 5">
    <name type="scientific">Pseudothauera rhizosphaerae</name>
    <dbReference type="NCBI Taxonomy" id="2565932"/>
    <lineage>
        <taxon>Bacteria</taxon>
        <taxon>Pseudomonadati</taxon>
        <taxon>Pseudomonadota</taxon>
        <taxon>Betaproteobacteria</taxon>
        <taxon>Rhodocyclales</taxon>
        <taxon>Zoogloeaceae</taxon>
        <taxon>Pseudothauera</taxon>
    </lineage>
</organism>
<dbReference type="Gene3D" id="3.30.450.40">
    <property type="match status" value="1"/>
</dbReference>
<evidence type="ECO:0000313" key="5">
    <source>
        <dbReference type="Proteomes" id="UP000307956"/>
    </source>
</evidence>
<sequence length="732" mass="79535">MKCPPELATEKERLAALSAYGLGSDRPLPSLDPVVQIAARMFGMPVAAVNMIGSDHVFFAASTGLEGATVDMGRDVSFCAHAITQDEVMVVPDARLDERFHDNPLVTGSANLRFYAGVPLRSPEGHALGALCVIDGRPHDDFSPEDRARLRDLARMAADRLELRRVEISTEQAKPPFDEFARNSPTAVIWFDERGRVVAWNDAAAALYGYGADEGADRAVETLVAARDRPALGDLIARAVAAGSVDGLVMPQGLHGLRRDGTEFLLGLSLFCWRDQGRLTFNAHLQDLTARRRKEEELHRMANTDILTGLANRASFYRRMEETLMRPSAAAALMIDLDHFKDVNDTLGHAVGDGILREVARRLERAAGPDGVVARIGGDEFAILLPGVSSPERAAEFARLAIARVAEPIAIDGHEVRVAASCGVAVAPVHAQEALELVGDADLALFKAKCVGRGQAFVFVTALRMEAVARRLYNIELHRAVNDGEFVLFYQPQVRLADGSLTGAEALIRWRHPERGLLSPAAFLPALESGPLAAVVGFWVLDEACAQAALWRRQGAGDFRMGVNLSGAQFRVSDLVAEVVAALERHGLPPQALELEITENIVLDHDDLVLDALHRLRALGVGIAFDDFGTGYASLSLLKHYPLSRIKIDRSFVQGMHESERDASVVRAILDMARSFGLETIAEGVEYEPQRSHLHGFGCEEGQGYLFGRPLPALEFADVFGIGLPERTAARA</sequence>
<gene>
    <name evidence="4" type="ORF">E6O51_13695</name>
</gene>
<accession>A0A4S4AMW3</accession>
<dbReference type="PROSITE" id="PS50883">
    <property type="entry name" value="EAL"/>
    <property type="match status" value="1"/>
</dbReference>
<dbReference type="SMART" id="SM00267">
    <property type="entry name" value="GGDEF"/>
    <property type="match status" value="1"/>
</dbReference>
<dbReference type="SUPFAM" id="SSF141868">
    <property type="entry name" value="EAL domain-like"/>
    <property type="match status" value="1"/>
</dbReference>
<dbReference type="InterPro" id="IPR035965">
    <property type="entry name" value="PAS-like_dom_sf"/>
</dbReference>
<dbReference type="Gene3D" id="3.30.70.270">
    <property type="match status" value="1"/>
</dbReference>
<dbReference type="SUPFAM" id="SSF55785">
    <property type="entry name" value="PYP-like sensor domain (PAS domain)"/>
    <property type="match status" value="1"/>
</dbReference>
<dbReference type="PANTHER" id="PTHR44757">
    <property type="entry name" value="DIGUANYLATE CYCLASE DGCP"/>
    <property type="match status" value="1"/>
</dbReference>
<dbReference type="PANTHER" id="PTHR44757:SF2">
    <property type="entry name" value="BIOFILM ARCHITECTURE MAINTENANCE PROTEIN MBAA"/>
    <property type="match status" value="1"/>
</dbReference>
<dbReference type="Gene3D" id="3.30.450.20">
    <property type="entry name" value="PAS domain"/>
    <property type="match status" value="1"/>
</dbReference>
<dbReference type="AlphaFoldDB" id="A0A4S4AMW3"/>
<dbReference type="SMART" id="SM00052">
    <property type="entry name" value="EAL"/>
    <property type="match status" value="1"/>
</dbReference>
<dbReference type="CDD" id="cd01948">
    <property type="entry name" value="EAL"/>
    <property type="match status" value="1"/>
</dbReference>
<dbReference type="OrthoDB" id="9813903at2"/>
<dbReference type="PROSITE" id="PS50112">
    <property type="entry name" value="PAS"/>
    <property type="match status" value="1"/>
</dbReference>
<evidence type="ECO:0000259" key="1">
    <source>
        <dbReference type="PROSITE" id="PS50112"/>
    </source>
</evidence>
<reference evidence="4 5" key="1">
    <citation type="submission" date="2019-04" db="EMBL/GenBank/DDBJ databases">
        <title>Azoarcus rhizosphaerae sp. nov. isolated from rhizosphere of Ficus religiosa.</title>
        <authorList>
            <person name="Lin S.-Y."/>
            <person name="Hameed A."/>
            <person name="Hsu Y.-H."/>
            <person name="Young C.-C."/>
        </authorList>
    </citation>
    <scope>NUCLEOTIDE SEQUENCE [LARGE SCALE GENOMIC DNA]</scope>
    <source>
        <strain evidence="4 5">CC-YHH848</strain>
    </source>
</reference>
<dbReference type="InterPro" id="IPR013656">
    <property type="entry name" value="PAS_4"/>
</dbReference>
<dbReference type="SUPFAM" id="SSF55073">
    <property type="entry name" value="Nucleotide cyclase"/>
    <property type="match status" value="1"/>
</dbReference>
<dbReference type="SMART" id="SM00091">
    <property type="entry name" value="PAS"/>
    <property type="match status" value="1"/>
</dbReference>
<dbReference type="Pfam" id="PF00563">
    <property type="entry name" value="EAL"/>
    <property type="match status" value="1"/>
</dbReference>
<feature type="domain" description="GGDEF" evidence="3">
    <location>
        <begin position="328"/>
        <end position="461"/>
    </location>
</feature>
<dbReference type="InterPro" id="IPR001633">
    <property type="entry name" value="EAL_dom"/>
</dbReference>
<dbReference type="InterPro" id="IPR029016">
    <property type="entry name" value="GAF-like_dom_sf"/>
</dbReference>
<feature type="domain" description="PAS" evidence="1">
    <location>
        <begin position="173"/>
        <end position="243"/>
    </location>
</feature>
<dbReference type="SMART" id="SM00065">
    <property type="entry name" value="GAF"/>
    <property type="match status" value="1"/>
</dbReference>
<name>A0A4S4AMW3_9RHOO</name>
<comment type="caution">
    <text evidence="4">The sequence shown here is derived from an EMBL/GenBank/DDBJ whole genome shotgun (WGS) entry which is preliminary data.</text>
</comment>
<dbReference type="RefSeq" id="WP_136385555.1">
    <property type="nucleotide sequence ID" value="NZ_SSOD01000010.1"/>
</dbReference>
<dbReference type="InterPro" id="IPR003018">
    <property type="entry name" value="GAF"/>
</dbReference>